<evidence type="ECO:0000313" key="3">
    <source>
        <dbReference type="EMBL" id="MBO0612868.1"/>
    </source>
</evidence>
<feature type="chain" id="PRO_5032429034" evidence="1">
    <location>
        <begin position="27"/>
        <end position="227"/>
    </location>
</feature>
<dbReference type="EMBL" id="CP072748">
    <property type="protein sequence ID" value="QTX11677.1"/>
    <property type="molecule type" value="Genomic_DNA"/>
</dbReference>
<feature type="signal peptide" evidence="1">
    <location>
        <begin position="1"/>
        <end position="26"/>
    </location>
</feature>
<dbReference type="InterPro" id="IPR011460">
    <property type="entry name" value="Lcl_C"/>
</dbReference>
<feature type="domain" description="Lcl C-terminal" evidence="2">
    <location>
        <begin position="49"/>
        <end position="165"/>
    </location>
</feature>
<evidence type="ECO:0000259" key="2">
    <source>
        <dbReference type="Pfam" id="PF07603"/>
    </source>
</evidence>
<reference evidence="4" key="2">
    <citation type="submission" date="2021-04" db="EMBL/GenBank/DDBJ databases">
        <title>Complete Genome and methylome analysis of Thiothrix fructosivorans ATCC 49748.</title>
        <authorList>
            <person name="Fomenkov A."/>
            <person name="Sun L."/>
            <person name="Vincze T."/>
            <person name="Grabovich M.Y."/>
            <person name="Roberts R.J."/>
        </authorList>
    </citation>
    <scope>NUCLEOTIDE SEQUENCE</scope>
    <source>
        <strain evidence="4">ATCC 49748</strain>
    </source>
</reference>
<sequence length="227" mass="24836">MLKLTKTVLATLTLCATTLITLPAEAGARYSKVDAQGNELPDGAGAWSCVKDNQTGALWEEKTDDNGLQDKDWRYRHFHNSAGYASTVDYNGNQLCGSLESCDAYSYVNALNSTSLCGRNNWHLPLPGDLLGLAQFNGAPPHIDTGYFPETANHPGLGSYCTENMKMDEYGNRHEENYQGVDFSLPVYDGNLGGSLIFALRYSGEVPDGLTAYPNANWICYTRLVSN</sequence>
<protein>
    <submittedName>
        <fullName evidence="4">DUF1566 domain-containing protein</fullName>
    </submittedName>
</protein>
<evidence type="ECO:0000313" key="5">
    <source>
        <dbReference type="Proteomes" id="UP000664466"/>
    </source>
</evidence>
<dbReference type="RefSeq" id="WP_207250548.1">
    <property type="nucleotide sequence ID" value="NZ_JAFMPM010000006.1"/>
</dbReference>
<organism evidence="4">
    <name type="scientific">Thiothrix fructosivorans</name>
    <dbReference type="NCBI Taxonomy" id="111770"/>
    <lineage>
        <taxon>Bacteria</taxon>
        <taxon>Pseudomonadati</taxon>
        <taxon>Pseudomonadota</taxon>
        <taxon>Gammaproteobacteria</taxon>
        <taxon>Thiotrichales</taxon>
        <taxon>Thiotrichaceae</taxon>
        <taxon>Thiothrix</taxon>
    </lineage>
</organism>
<name>A0A8B0SPR9_9GAMM</name>
<dbReference type="Proteomes" id="UP000664466">
    <property type="component" value="Unassembled WGS sequence"/>
</dbReference>
<evidence type="ECO:0000256" key="1">
    <source>
        <dbReference type="SAM" id="SignalP"/>
    </source>
</evidence>
<keyword evidence="1" id="KW-0732">Signal</keyword>
<dbReference type="AlphaFoldDB" id="A0A8B0SPR9"/>
<dbReference type="Pfam" id="PF07603">
    <property type="entry name" value="Lcl_C"/>
    <property type="match status" value="1"/>
</dbReference>
<evidence type="ECO:0000313" key="4">
    <source>
        <dbReference type="EMBL" id="QTX11677.1"/>
    </source>
</evidence>
<accession>A0A8B0SPR9</accession>
<proteinExistence type="predicted"/>
<reference evidence="3 5" key="1">
    <citation type="submission" date="2021-03" db="EMBL/GenBank/DDBJ databases">
        <title>Draft genome and methylome analysis of Thiotrix fructosivoruns ATCC 49748.</title>
        <authorList>
            <person name="Fomenkov A."/>
            <person name="Grabovich M.Y."/>
            <person name="Roberts R.J."/>
        </authorList>
    </citation>
    <scope>NUCLEOTIDE SEQUENCE [LARGE SCALE GENOMIC DNA]</scope>
    <source>
        <strain evidence="3 5">ATCC 49748</strain>
    </source>
</reference>
<dbReference type="EMBL" id="JAFMPM010000006">
    <property type="protein sequence ID" value="MBO0612868.1"/>
    <property type="molecule type" value="Genomic_DNA"/>
</dbReference>
<gene>
    <name evidence="4" type="ORF">J1836_004825</name>
    <name evidence="3" type="ORF">J1836_08005</name>
</gene>
<keyword evidence="5" id="KW-1185">Reference proteome</keyword>